<dbReference type="InterPro" id="IPR011009">
    <property type="entry name" value="Kinase-like_dom_sf"/>
</dbReference>
<dbReference type="InterPro" id="IPR029030">
    <property type="entry name" value="Caspase-like_dom_sf"/>
</dbReference>
<keyword evidence="7" id="KW-1185">Reference proteome</keyword>
<proteinExistence type="predicted"/>
<accession>A0ABV8HXU9</accession>
<keyword evidence="1" id="KW-0808">Transferase</keyword>
<dbReference type="Gene3D" id="3.40.50.1460">
    <property type="match status" value="1"/>
</dbReference>
<dbReference type="Pfam" id="PF00656">
    <property type="entry name" value="Peptidase_C14"/>
    <property type="match status" value="1"/>
</dbReference>
<name>A0ABV8HXU9_9ACTN</name>
<evidence type="ECO:0000259" key="5">
    <source>
        <dbReference type="PROSITE" id="PS50011"/>
    </source>
</evidence>
<dbReference type="Gene3D" id="1.10.510.10">
    <property type="entry name" value="Transferase(Phosphotransferase) domain 1"/>
    <property type="match status" value="1"/>
</dbReference>
<dbReference type="SUPFAM" id="SSF52129">
    <property type="entry name" value="Caspase-like"/>
    <property type="match status" value="1"/>
</dbReference>
<sequence length="747" mass="84294">MSRLALVVGINSYRNRWATLKNSVNDADEVEAVLTEPEYGFAVTKLTEEEVSKAAVLRWLVEAKNSGAEQVVFYFSGHGAATEIGTFLVTHDNAEFDEGISLNSLLSIASPITGSATQVLIVLDCCHSGGIVEQSSAGIAVAPIRQDDIGRMVRQANPAVVVMAACTSDQSAVEKDNLGHGVFTHHLLSALLGDAADHTGSVTAHSVYDVVSREMAGQEGHVQVPVFLGRLEGRFILGREFTPILSPPLPEEDYHRYETEAREHLQAYHEIKSSYSAESWRYEGYFAASRKLEEVANWFARKEKIEGLSRRPLFQQSRDSLIRYQSELGFVESQTKTRWGTLDRQIGAGGFGKVWRVTKDNGEPLAYKLYHAYELTDREKIKRFRNGYEAMRMLSHPAIIKVHDYSECPAGFTMDYIDGSNLREFGVGTFMEQSSIFSILAETAEAINHAHQHNVIHRDIKPENIVCRLRENGDYRPFLTDFDLAWFSTQTQKVTKTAMGVIYYAAPEQYIAYDPKVVRSKNPTLDIFSFGQLAFFCLTNRDPDPLRIDDNCNVLSRKLANSCAVSAISKIIDLYKGCTRFDAAERIQTFAEVLEKVVDIRQELTHSDVNARIGQNEYANELIFQMNRGASQGVDGRTFVSASGNWQVTFEWREQQRKRNFLTVLNLHVQPTRRVALQNISNDKMRRVLNQRIDNSLKIYGNRAQRHPGQKGEFEFYVDWNPDAMTRASVLELCRMLQDVFGSLDSI</sequence>
<evidence type="ECO:0000256" key="3">
    <source>
        <dbReference type="ARBA" id="ARBA00022777"/>
    </source>
</evidence>
<feature type="domain" description="Protein kinase" evidence="5">
    <location>
        <begin position="340"/>
        <end position="624"/>
    </location>
</feature>
<evidence type="ECO:0000313" key="7">
    <source>
        <dbReference type="Proteomes" id="UP001595765"/>
    </source>
</evidence>
<keyword evidence="2" id="KW-0547">Nucleotide-binding</keyword>
<dbReference type="EMBL" id="JBHSBB010000019">
    <property type="protein sequence ID" value="MFC4035054.1"/>
    <property type="molecule type" value="Genomic_DNA"/>
</dbReference>
<dbReference type="InterPro" id="IPR011600">
    <property type="entry name" value="Pept_C14_caspase"/>
</dbReference>
<evidence type="ECO:0000313" key="6">
    <source>
        <dbReference type="EMBL" id="MFC4035054.1"/>
    </source>
</evidence>
<dbReference type="RefSeq" id="WP_386434310.1">
    <property type="nucleotide sequence ID" value="NZ_JBHSBB010000019.1"/>
</dbReference>
<dbReference type="SMART" id="SM00220">
    <property type="entry name" value="S_TKc"/>
    <property type="match status" value="1"/>
</dbReference>
<dbReference type="PANTHER" id="PTHR43289:SF33">
    <property type="entry name" value="SERINE_THREONINE KINASE 31"/>
    <property type="match status" value="1"/>
</dbReference>
<evidence type="ECO:0000256" key="2">
    <source>
        <dbReference type="ARBA" id="ARBA00022741"/>
    </source>
</evidence>
<dbReference type="PROSITE" id="PS50011">
    <property type="entry name" value="PROTEIN_KINASE_DOM"/>
    <property type="match status" value="1"/>
</dbReference>
<evidence type="ECO:0000256" key="4">
    <source>
        <dbReference type="ARBA" id="ARBA00022840"/>
    </source>
</evidence>
<dbReference type="PROSITE" id="PS00108">
    <property type="entry name" value="PROTEIN_KINASE_ST"/>
    <property type="match status" value="1"/>
</dbReference>
<dbReference type="Proteomes" id="UP001595765">
    <property type="component" value="Unassembled WGS sequence"/>
</dbReference>
<keyword evidence="3" id="KW-0418">Kinase</keyword>
<dbReference type="Pfam" id="PF00069">
    <property type="entry name" value="Pkinase"/>
    <property type="match status" value="1"/>
</dbReference>
<dbReference type="InterPro" id="IPR000719">
    <property type="entry name" value="Prot_kinase_dom"/>
</dbReference>
<evidence type="ECO:0000256" key="1">
    <source>
        <dbReference type="ARBA" id="ARBA00022679"/>
    </source>
</evidence>
<dbReference type="CDD" id="cd14014">
    <property type="entry name" value="STKc_PknB_like"/>
    <property type="match status" value="1"/>
</dbReference>
<reference evidence="7" key="1">
    <citation type="journal article" date="2019" name="Int. J. Syst. Evol. Microbiol.">
        <title>The Global Catalogue of Microorganisms (GCM) 10K type strain sequencing project: providing services to taxonomists for standard genome sequencing and annotation.</title>
        <authorList>
            <consortium name="The Broad Institute Genomics Platform"/>
            <consortium name="The Broad Institute Genome Sequencing Center for Infectious Disease"/>
            <person name="Wu L."/>
            <person name="Ma J."/>
        </authorList>
    </citation>
    <scope>NUCLEOTIDE SEQUENCE [LARGE SCALE GENOMIC DNA]</scope>
    <source>
        <strain evidence="7">CGMCC 4.7237</strain>
    </source>
</reference>
<dbReference type="SUPFAM" id="SSF56112">
    <property type="entry name" value="Protein kinase-like (PK-like)"/>
    <property type="match status" value="1"/>
</dbReference>
<gene>
    <name evidence="6" type="ORF">ACFO3J_26805</name>
</gene>
<dbReference type="InterPro" id="IPR008271">
    <property type="entry name" value="Ser/Thr_kinase_AS"/>
</dbReference>
<comment type="caution">
    <text evidence="6">The sequence shown here is derived from an EMBL/GenBank/DDBJ whole genome shotgun (WGS) entry which is preliminary data.</text>
</comment>
<protein>
    <submittedName>
        <fullName evidence="6">Caspase family protein</fullName>
    </submittedName>
</protein>
<dbReference type="PANTHER" id="PTHR43289">
    <property type="entry name" value="MITOGEN-ACTIVATED PROTEIN KINASE KINASE KINASE 20-RELATED"/>
    <property type="match status" value="1"/>
</dbReference>
<organism evidence="6 7">
    <name type="scientific">Streptomyces polygonati</name>
    <dbReference type="NCBI Taxonomy" id="1617087"/>
    <lineage>
        <taxon>Bacteria</taxon>
        <taxon>Bacillati</taxon>
        <taxon>Actinomycetota</taxon>
        <taxon>Actinomycetes</taxon>
        <taxon>Kitasatosporales</taxon>
        <taxon>Streptomycetaceae</taxon>
        <taxon>Streptomyces</taxon>
    </lineage>
</organism>
<keyword evidence="4" id="KW-0067">ATP-binding</keyword>